<dbReference type="AlphaFoldDB" id="A0AAP2Z1M0"/>
<comment type="caution">
    <text evidence="1">The sequence shown here is derived from an EMBL/GenBank/DDBJ whole genome shotgun (WGS) entry which is preliminary data.</text>
</comment>
<dbReference type="RefSeq" id="WP_338004731.1">
    <property type="nucleotide sequence ID" value="NZ_JAOPKA010000011.1"/>
</dbReference>
<keyword evidence="3" id="KW-1185">Reference proteome</keyword>
<protein>
    <submittedName>
        <fullName evidence="1">Uncharacterized protein</fullName>
    </submittedName>
</protein>
<accession>A0AAP2Z1M0</accession>
<gene>
    <name evidence="2" type="ORF">OB955_18675</name>
    <name evidence="1" type="ORF">OB960_16165</name>
</gene>
<proteinExistence type="predicted"/>
<dbReference type="Proteomes" id="UP001320972">
    <property type="component" value="Unassembled WGS sequence"/>
</dbReference>
<dbReference type="Proteomes" id="UP001321018">
    <property type="component" value="Unassembled WGS sequence"/>
</dbReference>
<dbReference type="EMBL" id="JAOPKB010000013">
    <property type="protein sequence ID" value="MCU4974748.1"/>
    <property type="molecule type" value="Genomic_DNA"/>
</dbReference>
<evidence type="ECO:0000313" key="1">
    <source>
        <dbReference type="EMBL" id="MCU4742923.1"/>
    </source>
</evidence>
<dbReference type="EMBL" id="JAOPKA010000011">
    <property type="protein sequence ID" value="MCU4742923.1"/>
    <property type="molecule type" value="Genomic_DNA"/>
</dbReference>
<reference evidence="1 3" key="1">
    <citation type="submission" date="2022-09" db="EMBL/GenBank/DDBJ databases">
        <title>Enrichment on poylsaccharides allowed isolation of novel metabolic and taxonomic groups of Haloarchaea.</title>
        <authorList>
            <person name="Sorokin D.Y."/>
            <person name="Elcheninov A.G."/>
            <person name="Khizhniak T.V."/>
            <person name="Kolganova T.V."/>
            <person name="Kublanov I.V."/>
        </authorList>
    </citation>
    <scope>NUCLEOTIDE SEQUENCE</scope>
    <source>
        <strain evidence="2 3">AArc-m2/3/4</strain>
        <strain evidence="1">AArc-xg1-1</strain>
    </source>
</reference>
<evidence type="ECO:0000313" key="4">
    <source>
        <dbReference type="Proteomes" id="UP001321018"/>
    </source>
</evidence>
<organism evidence="1 4">
    <name type="scientific">Natronoglomus mannanivorans</name>
    <dbReference type="NCBI Taxonomy" id="2979990"/>
    <lineage>
        <taxon>Archaea</taxon>
        <taxon>Methanobacteriati</taxon>
        <taxon>Methanobacteriota</taxon>
        <taxon>Stenosarchaea group</taxon>
        <taxon>Halobacteria</taxon>
        <taxon>Halobacteriales</taxon>
        <taxon>Natrialbaceae</taxon>
        <taxon>Natronoglomus</taxon>
    </lineage>
</organism>
<name>A0AAP2Z1M0_9EURY</name>
<evidence type="ECO:0000313" key="2">
    <source>
        <dbReference type="EMBL" id="MCU4974748.1"/>
    </source>
</evidence>
<evidence type="ECO:0000313" key="3">
    <source>
        <dbReference type="Proteomes" id="UP001320972"/>
    </source>
</evidence>
<sequence>MTEWIEITTEEGPDENATERVPKEWYEYNQRAKGVLETLRDRFRDEPGVTGTGLHRSEQTIAGKHVLQPVVYAEETVTQDVPDEIDGIPIRIEPPRGDAVAL</sequence>